<feature type="domain" description="HTH crp-type" evidence="5">
    <location>
        <begin position="206"/>
        <end position="272"/>
    </location>
</feature>
<evidence type="ECO:0000313" key="6">
    <source>
        <dbReference type="EMBL" id="TNC49591.1"/>
    </source>
</evidence>
<dbReference type="GO" id="GO:0003677">
    <property type="term" value="F:DNA binding"/>
    <property type="evidence" value="ECO:0007669"/>
    <property type="project" value="UniProtKB-KW"/>
</dbReference>
<evidence type="ECO:0000259" key="5">
    <source>
        <dbReference type="PROSITE" id="PS51063"/>
    </source>
</evidence>
<gene>
    <name evidence="6" type="ORF">FHG66_10780</name>
</gene>
<dbReference type="SUPFAM" id="SSF46785">
    <property type="entry name" value="Winged helix' DNA-binding domain"/>
    <property type="match status" value="1"/>
</dbReference>
<dbReference type="InterPro" id="IPR050397">
    <property type="entry name" value="Env_Response_Regulators"/>
</dbReference>
<keyword evidence="3" id="KW-0804">Transcription</keyword>
<feature type="compositionally biased region" description="Gly residues" evidence="4">
    <location>
        <begin position="1"/>
        <end position="10"/>
    </location>
</feature>
<dbReference type="GO" id="GO:0005829">
    <property type="term" value="C:cytosol"/>
    <property type="evidence" value="ECO:0007669"/>
    <property type="project" value="TreeGrafter"/>
</dbReference>
<dbReference type="SMART" id="SM00419">
    <property type="entry name" value="HTH_CRP"/>
    <property type="match status" value="1"/>
</dbReference>
<dbReference type="AlphaFoldDB" id="A0A5C4N057"/>
<dbReference type="Pfam" id="PF13545">
    <property type="entry name" value="HTH_Crp_2"/>
    <property type="match status" value="1"/>
</dbReference>
<proteinExistence type="predicted"/>
<dbReference type="GO" id="GO:0003700">
    <property type="term" value="F:DNA-binding transcription factor activity"/>
    <property type="evidence" value="ECO:0007669"/>
    <property type="project" value="TreeGrafter"/>
</dbReference>
<evidence type="ECO:0000256" key="3">
    <source>
        <dbReference type="ARBA" id="ARBA00023163"/>
    </source>
</evidence>
<accession>A0A5C4N057</accession>
<comment type="caution">
    <text evidence="6">The sequence shown here is derived from an EMBL/GenBank/DDBJ whole genome shotgun (WGS) entry which is preliminary data.</text>
</comment>
<organism evidence="6 7">
    <name type="scientific">Rubellimicrobium rubrum</name>
    <dbReference type="NCBI Taxonomy" id="2585369"/>
    <lineage>
        <taxon>Bacteria</taxon>
        <taxon>Pseudomonadati</taxon>
        <taxon>Pseudomonadota</taxon>
        <taxon>Alphaproteobacteria</taxon>
        <taxon>Rhodobacterales</taxon>
        <taxon>Roseobacteraceae</taxon>
        <taxon>Rubellimicrobium</taxon>
    </lineage>
</organism>
<sequence>MDLDGFGGAHSGHADSLDTEASRHISRREDPTRAGGGKVGVASTPSRGEAGVVANGPPRTTGDNVLCRSGLLVKLSAADRALLWPHLSLVSLVQGEALFHPGDDVGSVHFPCDHTLVSLNVVRNDGQSAETELIGREGAVGGLVSRGPKPAFARAVVQIPGDAWRIDVEALDAAKAQSTRLADTFARYADCLLSQLLQSVACNQHHSLEQRMARKLLAYQNGHGDAELPLTQEHLSRMLGATRTYVTKTATEFQARGLISYARGRVRVLDRAGLEKAACRCQLAVRKHYEHVLPDVLSADVA</sequence>
<dbReference type="InterPro" id="IPR012318">
    <property type="entry name" value="HTH_CRP"/>
</dbReference>
<dbReference type="InterPro" id="IPR000595">
    <property type="entry name" value="cNMP-bd_dom"/>
</dbReference>
<evidence type="ECO:0000256" key="2">
    <source>
        <dbReference type="ARBA" id="ARBA00023125"/>
    </source>
</evidence>
<keyword evidence="1" id="KW-0805">Transcription regulation</keyword>
<dbReference type="Gene3D" id="2.60.120.10">
    <property type="entry name" value="Jelly Rolls"/>
    <property type="match status" value="1"/>
</dbReference>
<evidence type="ECO:0000256" key="4">
    <source>
        <dbReference type="SAM" id="MobiDB-lite"/>
    </source>
</evidence>
<evidence type="ECO:0000256" key="1">
    <source>
        <dbReference type="ARBA" id="ARBA00023015"/>
    </source>
</evidence>
<feature type="compositionally biased region" description="Basic and acidic residues" evidence="4">
    <location>
        <begin position="12"/>
        <end position="32"/>
    </location>
</feature>
<dbReference type="PROSITE" id="PS51063">
    <property type="entry name" value="HTH_CRP_2"/>
    <property type="match status" value="1"/>
</dbReference>
<dbReference type="InterPro" id="IPR018490">
    <property type="entry name" value="cNMP-bd_dom_sf"/>
</dbReference>
<dbReference type="Proteomes" id="UP000305887">
    <property type="component" value="Unassembled WGS sequence"/>
</dbReference>
<reference evidence="6 7" key="1">
    <citation type="submission" date="2019-06" db="EMBL/GenBank/DDBJ databases">
        <title>YIM 131921 draft genome.</title>
        <authorList>
            <person name="Jiang L."/>
        </authorList>
    </citation>
    <scope>NUCLEOTIDE SEQUENCE [LARGE SCALE GENOMIC DNA]</scope>
    <source>
        <strain evidence="6 7">YIM 131921</strain>
    </source>
</reference>
<name>A0A5C4N057_9RHOB</name>
<dbReference type="CDD" id="cd00038">
    <property type="entry name" value="CAP_ED"/>
    <property type="match status" value="1"/>
</dbReference>
<dbReference type="PANTHER" id="PTHR24567:SF74">
    <property type="entry name" value="HTH-TYPE TRANSCRIPTIONAL REGULATOR ARCR"/>
    <property type="match status" value="1"/>
</dbReference>
<evidence type="ECO:0000313" key="7">
    <source>
        <dbReference type="Proteomes" id="UP000305887"/>
    </source>
</evidence>
<protein>
    <submittedName>
        <fullName evidence="6">Crp/Fnr family transcriptional regulator</fullName>
    </submittedName>
</protein>
<dbReference type="SUPFAM" id="SSF51206">
    <property type="entry name" value="cAMP-binding domain-like"/>
    <property type="match status" value="1"/>
</dbReference>
<keyword evidence="7" id="KW-1185">Reference proteome</keyword>
<dbReference type="PANTHER" id="PTHR24567">
    <property type="entry name" value="CRP FAMILY TRANSCRIPTIONAL REGULATORY PROTEIN"/>
    <property type="match status" value="1"/>
</dbReference>
<dbReference type="InterPro" id="IPR036390">
    <property type="entry name" value="WH_DNA-bd_sf"/>
</dbReference>
<dbReference type="InterPro" id="IPR014710">
    <property type="entry name" value="RmlC-like_jellyroll"/>
</dbReference>
<keyword evidence="2" id="KW-0238">DNA-binding</keyword>
<dbReference type="EMBL" id="VDFU01000010">
    <property type="protein sequence ID" value="TNC49591.1"/>
    <property type="molecule type" value="Genomic_DNA"/>
</dbReference>
<dbReference type="OrthoDB" id="7506088at2"/>
<feature type="region of interest" description="Disordered" evidence="4">
    <location>
        <begin position="1"/>
        <end position="60"/>
    </location>
</feature>